<dbReference type="KEGG" id="mri:Mal4_24100"/>
<evidence type="ECO:0000256" key="1">
    <source>
        <dbReference type="PIRSR" id="PIRSR003085-1"/>
    </source>
</evidence>
<protein>
    <submittedName>
        <fullName evidence="2">Cyclopropane-fatty-acyl-phospholipid synthase</fullName>
        <ecNumber evidence="2">2.1.1.79</ecNumber>
    </submittedName>
</protein>
<keyword evidence="2" id="KW-0808">Transferase</keyword>
<dbReference type="PANTHER" id="PTHR43832">
    <property type="match status" value="1"/>
</dbReference>
<accession>A0A517Z6M7</accession>
<reference evidence="2 3" key="1">
    <citation type="submission" date="2019-02" db="EMBL/GenBank/DDBJ databases">
        <title>Deep-cultivation of Planctomycetes and their phenomic and genomic characterization uncovers novel biology.</title>
        <authorList>
            <person name="Wiegand S."/>
            <person name="Jogler M."/>
            <person name="Boedeker C."/>
            <person name="Pinto D."/>
            <person name="Vollmers J."/>
            <person name="Rivas-Marin E."/>
            <person name="Kohn T."/>
            <person name="Peeters S.H."/>
            <person name="Heuer A."/>
            <person name="Rast P."/>
            <person name="Oberbeckmann S."/>
            <person name="Bunk B."/>
            <person name="Jeske O."/>
            <person name="Meyerdierks A."/>
            <person name="Storesund J.E."/>
            <person name="Kallscheuer N."/>
            <person name="Luecker S."/>
            <person name="Lage O.M."/>
            <person name="Pohl T."/>
            <person name="Merkel B.J."/>
            <person name="Hornburger P."/>
            <person name="Mueller R.-W."/>
            <person name="Bruemmer F."/>
            <person name="Labrenz M."/>
            <person name="Spormann A.M."/>
            <person name="Op den Camp H."/>
            <person name="Overmann J."/>
            <person name="Amann R."/>
            <person name="Jetten M.S.M."/>
            <person name="Mascher T."/>
            <person name="Medema M.H."/>
            <person name="Devos D.P."/>
            <person name="Kaster A.-K."/>
            <person name="Ovreas L."/>
            <person name="Rohde M."/>
            <person name="Galperin M.Y."/>
            <person name="Jogler C."/>
        </authorList>
    </citation>
    <scope>NUCLEOTIDE SEQUENCE [LARGE SCALE GENOMIC DNA]</scope>
    <source>
        <strain evidence="2 3">Mal4</strain>
    </source>
</reference>
<evidence type="ECO:0000313" key="3">
    <source>
        <dbReference type="Proteomes" id="UP000320496"/>
    </source>
</evidence>
<proteinExistence type="predicted"/>
<keyword evidence="2" id="KW-0489">Methyltransferase</keyword>
<dbReference type="EMBL" id="CP036275">
    <property type="protein sequence ID" value="QDU38089.1"/>
    <property type="molecule type" value="Genomic_DNA"/>
</dbReference>
<dbReference type="CDD" id="cd02440">
    <property type="entry name" value="AdoMet_MTases"/>
    <property type="match status" value="1"/>
</dbReference>
<name>A0A517Z6M7_9PLAN</name>
<dbReference type="Gene3D" id="3.40.50.150">
    <property type="entry name" value="Vaccinia Virus protein VP39"/>
    <property type="match status" value="1"/>
</dbReference>
<gene>
    <name evidence="2" type="primary">cfa_2</name>
    <name evidence="2" type="ORF">Mal4_24100</name>
</gene>
<dbReference type="Pfam" id="PF02353">
    <property type="entry name" value="CMAS"/>
    <property type="match status" value="1"/>
</dbReference>
<dbReference type="SUPFAM" id="SSF53335">
    <property type="entry name" value="S-adenosyl-L-methionine-dependent methyltransferases"/>
    <property type="match status" value="1"/>
</dbReference>
<dbReference type="OrthoDB" id="9782855at2"/>
<dbReference type="GO" id="GO:0008610">
    <property type="term" value="P:lipid biosynthetic process"/>
    <property type="evidence" value="ECO:0007669"/>
    <property type="project" value="InterPro"/>
</dbReference>
<sequence length="345" mass="40247">MTALELALDQVERGRVPDPLVRWGIRRLCRQGLRQRRRDFGEPSAEATRRFVRECQTRPIAPESDRANEQHYEVPAEFFALALGPYRKYSCCHWRDGIDTLEEAEASSLAITCERAELADGMQILELGCGWGSLSLWMAEHFPASRITAVSNSASQRRWIEARAAERGLNNLRVITADMNDFDIDGSFDRVVSVEMFEHMRNHSALLERIHRWLRPGGKLFVHIFCHRSMPYLFQTEGAANWMGRHFFTGGMMPSEDLLPVCSEQLVLEAHWRWSGTHYEKTCNAWLERTDRHRDDILPILAETYGSDPAARWLHRWRVFFMACAELFGYRDGEEWYVSHYRFCR</sequence>
<dbReference type="PIRSF" id="PIRSF003085">
    <property type="entry name" value="CMAS"/>
    <property type="match status" value="1"/>
</dbReference>
<organism evidence="2 3">
    <name type="scientific">Maioricimonas rarisocia</name>
    <dbReference type="NCBI Taxonomy" id="2528026"/>
    <lineage>
        <taxon>Bacteria</taxon>
        <taxon>Pseudomonadati</taxon>
        <taxon>Planctomycetota</taxon>
        <taxon>Planctomycetia</taxon>
        <taxon>Planctomycetales</taxon>
        <taxon>Planctomycetaceae</taxon>
        <taxon>Maioricimonas</taxon>
    </lineage>
</organism>
<dbReference type="AlphaFoldDB" id="A0A517Z6M7"/>
<keyword evidence="3" id="KW-1185">Reference proteome</keyword>
<dbReference type="InterPro" id="IPR029063">
    <property type="entry name" value="SAM-dependent_MTases_sf"/>
</dbReference>
<feature type="active site" evidence="1">
    <location>
        <position position="324"/>
    </location>
</feature>
<dbReference type="EC" id="2.1.1.79" evidence="2"/>
<dbReference type="FunFam" id="3.40.50.150:FF:000554">
    <property type="entry name" value="Cation-transporting ATPase"/>
    <property type="match status" value="1"/>
</dbReference>
<dbReference type="Proteomes" id="UP000320496">
    <property type="component" value="Chromosome"/>
</dbReference>
<dbReference type="GO" id="GO:0008825">
    <property type="term" value="F:cyclopropane-fatty-acyl-phospholipid synthase activity"/>
    <property type="evidence" value="ECO:0007669"/>
    <property type="project" value="UniProtKB-EC"/>
</dbReference>
<dbReference type="RefSeq" id="WP_145369408.1">
    <property type="nucleotide sequence ID" value="NZ_CP036275.1"/>
</dbReference>
<dbReference type="GO" id="GO:0032259">
    <property type="term" value="P:methylation"/>
    <property type="evidence" value="ECO:0007669"/>
    <property type="project" value="UniProtKB-KW"/>
</dbReference>
<dbReference type="InterPro" id="IPR003333">
    <property type="entry name" value="CMAS"/>
</dbReference>
<dbReference type="PANTHER" id="PTHR43832:SF1">
    <property type="entry name" value="S-ADENOSYL-L-METHIONINE-DEPENDENT METHYLTRANSFERASES SUPERFAMILY PROTEIN"/>
    <property type="match status" value="1"/>
</dbReference>
<evidence type="ECO:0000313" key="2">
    <source>
        <dbReference type="EMBL" id="QDU38089.1"/>
    </source>
</evidence>